<proteinExistence type="predicted"/>
<reference evidence="3 4" key="1">
    <citation type="journal article" date="2019" name="Sci. Rep.">
        <title>Extended insight into the Mycobacterium chelonae-abscessus complex through whole genome sequencing of Mycobacterium salmoniphilum outbreak and Mycobacterium salmoniphilum-like strains.</title>
        <authorList>
            <person name="Behra P.R.K."/>
            <person name="Das S."/>
            <person name="Pettersson B.M.F."/>
            <person name="Shirreff L."/>
            <person name="DuCote T."/>
            <person name="Jacobsson K.G."/>
            <person name="Ennis D.G."/>
            <person name="Kirsebom L.A."/>
        </authorList>
    </citation>
    <scope>NUCLEOTIDE SEQUENCE [LARGE SCALE GENOMIC DNA]</scope>
    <source>
        <strain evidence="3 4">CCUG 60884</strain>
    </source>
</reference>
<dbReference type="AlphaFoldDB" id="A0A4R8SPL6"/>
<organism evidence="3 4">
    <name type="scientific">Mycobacteroides salmoniphilum</name>
    <dbReference type="NCBI Taxonomy" id="404941"/>
    <lineage>
        <taxon>Bacteria</taxon>
        <taxon>Bacillati</taxon>
        <taxon>Actinomycetota</taxon>
        <taxon>Actinomycetes</taxon>
        <taxon>Mycobacteriales</taxon>
        <taxon>Mycobacteriaceae</taxon>
        <taxon>Mycobacteroides</taxon>
    </lineage>
</organism>
<dbReference type="Proteomes" id="UP000294604">
    <property type="component" value="Unassembled WGS sequence"/>
</dbReference>
<accession>A0A4R8SPL6</accession>
<evidence type="ECO:0000313" key="3">
    <source>
        <dbReference type="EMBL" id="TEA00949.1"/>
    </source>
</evidence>
<feature type="signal peptide" evidence="2">
    <location>
        <begin position="1"/>
        <end position="20"/>
    </location>
</feature>
<evidence type="ECO:0000256" key="2">
    <source>
        <dbReference type="SAM" id="SignalP"/>
    </source>
</evidence>
<evidence type="ECO:0000256" key="1">
    <source>
        <dbReference type="SAM" id="MobiDB-lite"/>
    </source>
</evidence>
<feature type="region of interest" description="Disordered" evidence="1">
    <location>
        <begin position="27"/>
        <end position="50"/>
    </location>
</feature>
<comment type="caution">
    <text evidence="3">The sequence shown here is derived from an EMBL/GenBank/DDBJ whole genome shotgun (WGS) entry which is preliminary data.</text>
</comment>
<sequence length="108" mass="10561" precursor="true">MALRMRVAAGGLLASLAVMAAPAVAWADPEPEPGPEPVLEDPGPPPPAQVDPWVEQYGRDVGAGAAGNAAEAGAGILLSPFLGPFTGLATAPIGGAVDSSIRDAPSGP</sequence>
<feature type="compositionally biased region" description="Pro residues" evidence="1">
    <location>
        <begin position="32"/>
        <end position="49"/>
    </location>
</feature>
<name>A0A4R8SPL6_9MYCO</name>
<feature type="chain" id="PRO_5039037141" evidence="2">
    <location>
        <begin position="21"/>
        <end position="108"/>
    </location>
</feature>
<dbReference type="STRING" id="404941.GCA_002013645_04655"/>
<dbReference type="EMBL" id="PECL01000013">
    <property type="protein sequence ID" value="TEA00949.1"/>
    <property type="molecule type" value="Genomic_DNA"/>
</dbReference>
<keyword evidence="2" id="KW-0732">Signal</keyword>
<gene>
    <name evidence="3" type="ORF">CCUG60884_04103</name>
</gene>
<evidence type="ECO:0000313" key="4">
    <source>
        <dbReference type="Proteomes" id="UP000294604"/>
    </source>
</evidence>
<dbReference type="OrthoDB" id="4764812at2"/>
<dbReference type="RefSeq" id="WP_134086683.1">
    <property type="nucleotide sequence ID" value="NZ_JAPDRC010000002.1"/>
</dbReference>
<protein>
    <submittedName>
        <fullName evidence="3">Uncharacterized protein</fullName>
    </submittedName>
</protein>